<dbReference type="OrthoDB" id="919736at2"/>
<protein>
    <submittedName>
        <fullName evidence="1">Uncharacterized protein</fullName>
    </submittedName>
</protein>
<reference evidence="1 2" key="1">
    <citation type="submission" date="2019-02" db="EMBL/GenBank/DDBJ databases">
        <title>Bacterial novel species Emticicia sp. 17J42-9 isolated from soil.</title>
        <authorList>
            <person name="Jung H.-Y."/>
        </authorList>
    </citation>
    <scope>NUCLEOTIDE SEQUENCE [LARGE SCALE GENOMIC DNA]</scope>
    <source>
        <strain evidence="1 2">17J42-9</strain>
    </source>
</reference>
<sequence>MQRLLVIIGFVSFFMNACSKKQEPSPSGGDEIASMSVSARKINTEVTLDIAAVTFKGTNPVATTFEQAEVWISEEVSGYSNMKLLSTTTSRAVKLENLKADKTYYVAVKGLKNGVKTEFSKPIMFTTRSLKPLETLFDLPNGWFMSSSYKSPFVAYVDAGTGEVIIQNWMDKSKKVIFKNSAAKSYQIKGFYTEGTRLYLETTKNQARAFDFYDLIDNKIVEMKMPIGSRIWNCAFSPNGYRMAFTDYNSPGLFIYDLAIENVRLYSNDTFQDFDWTVDGKSLIQVRNKANSTTEAREVVKWNLADSKETPAKLFEWPDAIQWMSFSPTNEYVLFASYVSNNADLWIYELKSGKTWQISDVANFGWLSEKEFFVNANKTGNETSWKTYKYTMP</sequence>
<gene>
    <name evidence="1" type="ORF">EWM59_09410</name>
</gene>
<comment type="caution">
    <text evidence="1">The sequence shown here is derived from an EMBL/GenBank/DDBJ whole genome shotgun (WGS) entry which is preliminary data.</text>
</comment>
<dbReference type="Proteomes" id="UP000293162">
    <property type="component" value="Unassembled WGS sequence"/>
</dbReference>
<evidence type="ECO:0000313" key="2">
    <source>
        <dbReference type="Proteomes" id="UP000293162"/>
    </source>
</evidence>
<dbReference type="InterPro" id="IPR011042">
    <property type="entry name" value="6-blade_b-propeller_TolB-like"/>
</dbReference>
<organism evidence="1 2">
    <name type="scientific">Emticicia agri</name>
    <dbReference type="NCBI Taxonomy" id="2492393"/>
    <lineage>
        <taxon>Bacteria</taxon>
        <taxon>Pseudomonadati</taxon>
        <taxon>Bacteroidota</taxon>
        <taxon>Cytophagia</taxon>
        <taxon>Cytophagales</taxon>
        <taxon>Leadbetterellaceae</taxon>
        <taxon>Emticicia</taxon>
    </lineage>
</organism>
<dbReference type="SUPFAM" id="SSF82171">
    <property type="entry name" value="DPP6 N-terminal domain-like"/>
    <property type="match status" value="1"/>
</dbReference>
<dbReference type="RefSeq" id="WP_130020716.1">
    <property type="nucleotide sequence ID" value="NZ_SEWF01000011.1"/>
</dbReference>
<evidence type="ECO:0000313" key="1">
    <source>
        <dbReference type="EMBL" id="RYU95836.1"/>
    </source>
</evidence>
<dbReference type="AlphaFoldDB" id="A0A4Q5M0N6"/>
<dbReference type="EMBL" id="SEWF01000011">
    <property type="protein sequence ID" value="RYU95836.1"/>
    <property type="molecule type" value="Genomic_DNA"/>
</dbReference>
<dbReference type="Gene3D" id="2.120.10.30">
    <property type="entry name" value="TolB, C-terminal domain"/>
    <property type="match status" value="1"/>
</dbReference>
<accession>A0A4Q5M0N6</accession>
<keyword evidence="2" id="KW-1185">Reference proteome</keyword>
<proteinExistence type="predicted"/>
<name>A0A4Q5M0N6_9BACT</name>